<protein>
    <submittedName>
        <fullName evidence="1">Uncharacterized protein</fullName>
    </submittedName>
</protein>
<gene>
    <name evidence="1" type="ORF">LPPLD21_03382</name>
</gene>
<reference evidence="1 2" key="1">
    <citation type="submission" date="2017-04" db="EMBL/GenBank/DDBJ databases">
        <title>In vitro and in silico characterization of Lactobacillus paraplantarum D2-1, a starter culture for soymilk fermentation.</title>
        <authorList>
            <person name="Endo A."/>
            <person name="Sasaki F."/>
            <person name="Maeno S."/>
            <person name="Kanesaki Y."/>
            <person name="Kubota E."/>
            <person name="Torres G.A."/>
            <person name="Tomita S."/>
            <person name="Nakagawa J."/>
        </authorList>
    </citation>
    <scope>NUCLEOTIDE SEQUENCE [LARGE SCALE GENOMIC DNA]</scope>
    <source>
        <strain evidence="1 2">D2-1</strain>
    </source>
</reference>
<evidence type="ECO:0000313" key="1">
    <source>
        <dbReference type="EMBL" id="GBF03811.1"/>
    </source>
</evidence>
<sequence>MLIGFQELHQQRERHNHHRHHHQFGGQARNGAFNRGLFVLDLIQQGGDFAQLGLHAGRNHHPEAVTMRHCRTRKAHVGTVTDLHVSAQCVGLFLHRFRFAGEVGFVGLQLGDMEPANVGFDEVAGFDTDNIARHQLGGWHRQPVAIAQDLGVVIRHHLQGVQGFLCAFGLPEGEAGINENQQQNRNAFIHCRHTMAGVVAHEEVIAGAGPGQ</sequence>
<keyword evidence="2" id="KW-1185">Reference proteome</keyword>
<proteinExistence type="predicted"/>
<accession>A0ABQ0NFH3</accession>
<comment type="caution">
    <text evidence="1">The sequence shown here is derived from an EMBL/GenBank/DDBJ whole genome shotgun (WGS) entry which is preliminary data.</text>
</comment>
<dbReference type="EMBL" id="BDOR01000061">
    <property type="protein sequence ID" value="GBF03811.1"/>
    <property type="molecule type" value="Genomic_DNA"/>
</dbReference>
<name>A0ABQ0NFH3_9LACO</name>
<organism evidence="1 2">
    <name type="scientific">Lactiplantibacillus paraplantarum</name>
    <dbReference type="NCBI Taxonomy" id="60520"/>
    <lineage>
        <taxon>Bacteria</taxon>
        <taxon>Bacillati</taxon>
        <taxon>Bacillota</taxon>
        <taxon>Bacilli</taxon>
        <taxon>Lactobacillales</taxon>
        <taxon>Lactobacillaceae</taxon>
        <taxon>Lactiplantibacillus</taxon>
    </lineage>
</organism>
<evidence type="ECO:0000313" key="2">
    <source>
        <dbReference type="Proteomes" id="UP000236162"/>
    </source>
</evidence>
<dbReference type="Proteomes" id="UP000236162">
    <property type="component" value="Unassembled WGS sequence"/>
</dbReference>